<feature type="compositionally biased region" description="Low complexity" evidence="1">
    <location>
        <begin position="22"/>
        <end position="36"/>
    </location>
</feature>
<dbReference type="GeneID" id="20657370"/>
<dbReference type="EMBL" id="JH159153">
    <property type="protein sequence ID" value="EGZ21023.1"/>
    <property type="molecule type" value="Genomic_DNA"/>
</dbReference>
<dbReference type="InParanoid" id="G4Z6W8"/>
<keyword evidence="3" id="KW-1185">Reference proteome</keyword>
<organism evidence="2 3">
    <name type="scientific">Phytophthora sojae (strain P6497)</name>
    <name type="common">Soybean stem and root rot agent</name>
    <name type="synonym">Phytophthora megasperma f. sp. glycines</name>
    <dbReference type="NCBI Taxonomy" id="1094619"/>
    <lineage>
        <taxon>Eukaryota</taxon>
        <taxon>Sar</taxon>
        <taxon>Stramenopiles</taxon>
        <taxon>Oomycota</taxon>
        <taxon>Peronosporomycetes</taxon>
        <taxon>Peronosporales</taxon>
        <taxon>Peronosporaceae</taxon>
        <taxon>Phytophthora</taxon>
    </lineage>
</organism>
<evidence type="ECO:0000313" key="3">
    <source>
        <dbReference type="Proteomes" id="UP000002640"/>
    </source>
</evidence>
<dbReference type="RefSeq" id="XP_009523740.1">
    <property type="nucleotide sequence ID" value="XM_009525445.1"/>
</dbReference>
<sequence length="173" mass="19202">RTSPDCSAPEHKRVRLSPPILPQTSMPTSLPLPPLTNSTARIRAAAAASLPPPADSNAPKLAELRRKYLEVIDMVIQGLQTAFSFCPEPPADPSIEHKLVRTVRTLEKLRSLLLMNTARLQRVSLAQLDTVEQQLQMNLLPLATLFRSFEKIGSKGQPMKPHDWRLLSLSLSL</sequence>
<feature type="region of interest" description="Disordered" evidence="1">
    <location>
        <begin position="1"/>
        <end position="36"/>
    </location>
</feature>
<accession>G4Z6W8</accession>
<reference evidence="2 3" key="1">
    <citation type="journal article" date="2006" name="Science">
        <title>Phytophthora genome sequences uncover evolutionary origins and mechanisms of pathogenesis.</title>
        <authorList>
            <person name="Tyler B.M."/>
            <person name="Tripathy S."/>
            <person name="Zhang X."/>
            <person name="Dehal P."/>
            <person name="Jiang R.H."/>
            <person name="Aerts A."/>
            <person name="Arredondo F.D."/>
            <person name="Baxter L."/>
            <person name="Bensasson D."/>
            <person name="Beynon J.L."/>
            <person name="Chapman J."/>
            <person name="Damasceno C.M."/>
            <person name="Dorrance A.E."/>
            <person name="Dou D."/>
            <person name="Dickerman A.W."/>
            <person name="Dubchak I.L."/>
            <person name="Garbelotto M."/>
            <person name="Gijzen M."/>
            <person name="Gordon S.G."/>
            <person name="Govers F."/>
            <person name="Grunwald N.J."/>
            <person name="Huang W."/>
            <person name="Ivors K.L."/>
            <person name="Jones R.W."/>
            <person name="Kamoun S."/>
            <person name="Krampis K."/>
            <person name="Lamour K.H."/>
            <person name="Lee M.K."/>
            <person name="McDonald W.H."/>
            <person name="Medina M."/>
            <person name="Meijer H.J."/>
            <person name="Nordberg E.K."/>
            <person name="Maclean D.J."/>
            <person name="Ospina-Giraldo M.D."/>
            <person name="Morris P.F."/>
            <person name="Phuntumart V."/>
            <person name="Putnam N.H."/>
            <person name="Rash S."/>
            <person name="Rose J.K."/>
            <person name="Sakihama Y."/>
            <person name="Salamov A.A."/>
            <person name="Savidor A."/>
            <person name="Scheuring C.F."/>
            <person name="Smith B.M."/>
            <person name="Sobral B.W."/>
            <person name="Terry A."/>
            <person name="Torto-Alalibo T.A."/>
            <person name="Win J."/>
            <person name="Xu Z."/>
            <person name="Zhang H."/>
            <person name="Grigoriev I.V."/>
            <person name="Rokhsar D.S."/>
            <person name="Boore J.L."/>
        </authorList>
    </citation>
    <scope>NUCLEOTIDE SEQUENCE [LARGE SCALE GENOMIC DNA]</scope>
    <source>
        <strain evidence="2 3">P6497</strain>
    </source>
</reference>
<gene>
    <name evidence="2" type="ORF">PHYSODRAFT_496905</name>
</gene>
<dbReference type="AlphaFoldDB" id="G4Z6W8"/>
<dbReference type="SMR" id="G4Z6W8"/>
<proteinExistence type="predicted"/>
<feature type="non-terminal residue" evidence="2">
    <location>
        <position position="1"/>
    </location>
</feature>
<dbReference type="Proteomes" id="UP000002640">
    <property type="component" value="Unassembled WGS sequence"/>
</dbReference>
<evidence type="ECO:0000313" key="2">
    <source>
        <dbReference type="EMBL" id="EGZ21023.1"/>
    </source>
</evidence>
<name>G4Z6W8_PHYSP</name>
<evidence type="ECO:0000256" key="1">
    <source>
        <dbReference type="SAM" id="MobiDB-lite"/>
    </source>
</evidence>
<dbReference type="KEGG" id="psoj:PHYSODRAFT_496905"/>
<protein>
    <submittedName>
        <fullName evidence="2">Uncharacterized protein</fullName>
    </submittedName>
</protein>